<dbReference type="Proteomes" id="UP000241546">
    <property type="component" value="Unassembled WGS sequence"/>
</dbReference>
<dbReference type="RefSeq" id="XP_024750984.1">
    <property type="nucleotide sequence ID" value="XM_024890264.1"/>
</dbReference>
<dbReference type="EMBL" id="KZ680211">
    <property type="protein sequence ID" value="PTB67664.1"/>
    <property type="molecule type" value="Genomic_DNA"/>
</dbReference>
<reference evidence="3" key="1">
    <citation type="submission" date="2016-07" db="EMBL/GenBank/DDBJ databases">
        <title>Multiple horizontal gene transfer events from other fungi enriched the ability of initially mycotrophic Trichoderma (Ascomycota) to feed on dead plant biomass.</title>
        <authorList>
            <consortium name="DOE Joint Genome Institute"/>
            <person name="Atanasova L."/>
            <person name="Chenthamara K."/>
            <person name="Zhang J."/>
            <person name="Grujic M."/>
            <person name="Henrissat B."/>
            <person name="Kuo A."/>
            <person name="Aerts A."/>
            <person name="Salamov A."/>
            <person name="Lipzen A."/>
            <person name="Labutti K."/>
            <person name="Barry K."/>
            <person name="Miao Y."/>
            <person name="Rahimi M.J."/>
            <person name="Shen Q."/>
            <person name="Grigoriev I.V."/>
            <person name="Kubicek C.P."/>
            <person name="Druzhinina I.S."/>
        </authorList>
    </citation>
    <scope>NUCLEOTIDE SEQUENCE [LARGE SCALE GENOMIC DNA]</scope>
    <source>
        <strain evidence="3">TUCIM 6016</strain>
    </source>
</reference>
<keyword evidence="3" id="KW-1185">Reference proteome</keyword>
<evidence type="ECO:0000313" key="2">
    <source>
        <dbReference type="EMBL" id="PTB67664.1"/>
    </source>
</evidence>
<name>A0A2T4BEA6_9HYPO</name>
<sequence length="92" mass="10350">MESSYANRPEPRPQDMVDSARSFAFDALANAIVEQDGMTPWQSAMKRGHRKGISENITYSPFHDDDGDESGKLDTWVGFYNPRKSARRSLGP</sequence>
<accession>A0A2T4BEA6</accession>
<organism evidence="2 3">
    <name type="scientific">Trichoderma citrinoviride</name>
    <dbReference type="NCBI Taxonomy" id="58853"/>
    <lineage>
        <taxon>Eukaryota</taxon>
        <taxon>Fungi</taxon>
        <taxon>Dikarya</taxon>
        <taxon>Ascomycota</taxon>
        <taxon>Pezizomycotina</taxon>
        <taxon>Sordariomycetes</taxon>
        <taxon>Hypocreomycetidae</taxon>
        <taxon>Hypocreales</taxon>
        <taxon>Hypocreaceae</taxon>
        <taxon>Trichoderma</taxon>
    </lineage>
</organism>
<evidence type="ECO:0000313" key="3">
    <source>
        <dbReference type="Proteomes" id="UP000241546"/>
    </source>
</evidence>
<protein>
    <submittedName>
        <fullName evidence="2">Uncharacterized protein</fullName>
    </submittedName>
</protein>
<feature type="region of interest" description="Disordered" evidence="1">
    <location>
        <begin position="56"/>
        <end position="76"/>
    </location>
</feature>
<gene>
    <name evidence="2" type="ORF">BBK36DRAFT_1116710</name>
</gene>
<proteinExistence type="predicted"/>
<evidence type="ECO:0000256" key="1">
    <source>
        <dbReference type="SAM" id="MobiDB-lite"/>
    </source>
</evidence>
<dbReference type="GeneID" id="36598382"/>
<dbReference type="AlphaFoldDB" id="A0A2T4BEA6"/>